<comment type="caution">
    <text evidence="2">The sequence shown here is derived from an EMBL/GenBank/DDBJ whole genome shotgun (WGS) entry which is preliminary data.</text>
</comment>
<evidence type="ECO:0000313" key="2">
    <source>
        <dbReference type="EMBL" id="MBU2670636.1"/>
    </source>
</evidence>
<dbReference type="Gene3D" id="3.40.50.150">
    <property type="entry name" value="Vaccinia Virus protein VP39"/>
    <property type="match status" value="1"/>
</dbReference>
<dbReference type="Pfam" id="PF13649">
    <property type="entry name" value="Methyltransf_25"/>
    <property type="match status" value="1"/>
</dbReference>
<protein>
    <submittedName>
        <fullName evidence="2">Class I SAM-dependent methyltransferase</fullName>
    </submittedName>
</protein>
<keyword evidence="2" id="KW-0808">Transferase</keyword>
<dbReference type="InterPro" id="IPR029063">
    <property type="entry name" value="SAM-dependent_MTases_sf"/>
</dbReference>
<dbReference type="PANTHER" id="PTHR43591">
    <property type="entry name" value="METHYLTRANSFERASE"/>
    <property type="match status" value="1"/>
</dbReference>
<dbReference type="SUPFAM" id="SSF53335">
    <property type="entry name" value="S-adenosyl-L-methionine-dependent methyltransferases"/>
    <property type="match status" value="1"/>
</dbReference>
<keyword evidence="3" id="KW-1185">Reference proteome</keyword>
<gene>
    <name evidence="2" type="ORF">KOI35_44765</name>
</gene>
<proteinExistence type="predicted"/>
<dbReference type="CDD" id="cd02440">
    <property type="entry name" value="AdoMet_MTases"/>
    <property type="match status" value="1"/>
</dbReference>
<sequence length="269" mass="28818">MTELTLDGLKAKQQKTWASGDYGAVAALIHPMAEETVQAADLAAGSEVLDVAAGTGNASLAAARCGCRVTATDYVPELLVRARERADAEHLPLTVEVADAENLPCADGRYDAVISVVGAMFAPDQERTAAEMTRVCRSGGTIAMANWTPDGFIGEMFRTVGRRVPPPPGIRGPVEWGSEARVRELFGERVSELRAVRREFVFRFASTEAFADYFRANYGPTLKAFEALGPDGGKPLYDDLVALAGRYNTATDGTARIPSAYLQVIATRA</sequence>
<dbReference type="PANTHER" id="PTHR43591:SF24">
    <property type="entry name" value="2-METHOXY-6-POLYPRENYL-1,4-BENZOQUINOL METHYLASE, MITOCHONDRIAL"/>
    <property type="match status" value="1"/>
</dbReference>
<dbReference type="EMBL" id="JAHKKG010000021">
    <property type="protein sequence ID" value="MBU2670636.1"/>
    <property type="molecule type" value="Genomic_DNA"/>
</dbReference>
<dbReference type="Proteomes" id="UP001519654">
    <property type="component" value="Unassembled WGS sequence"/>
</dbReference>
<evidence type="ECO:0000313" key="3">
    <source>
        <dbReference type="Proteomes" id="UP001519654"/>
    </source>
</evidence>
<evidence type="ECO:0000259" key="1">
    <source>
        <dbReference type="Pfam" id="PF13649"/>
    </source>
</evidence>
<feature type="domain" description="Methyltransferase" evidence="1">
    <location>
        <begin position="48"/>
        <end position="140"/>
    </location>
</feature>
<dbReference type="GO" id="GO:0032259">
    <property type="term" value="P:methylation"/>
    <property type="evidence" value="ECO:0007669"/>
    <property type="project" value="UniProtKB-KW"/>
</dbReference>
<organism evidence="2 3">
    <name type="scientific">Paractinoplanes bogorensis</name>
    <dbReference type="NCBI Taxonomy" id="1610840"/>
    <lineage>
        <taxon>Bacteria</taxon>
        <taxon>Bacillati</taxon>
        <taxon>Actinomycetota</taxon>
        <taxon>Actinomycetes</taxon>
        <taxon>Micromonosporales</taxon>
        <taxon>Micromonosporaceae</taxon>
        <taxon>Paractinoplanes</taxon>
    </lineage>
</organism>
<dbReference type="RefSeq" id="WP_215795863.1">
    <property type="nucleotide sequence ID" value="NZ_JAHKKG010000021.1"/>
</dbReference>
<name>A0ABS5Z522_9ACTN</name>
<reference evidence="2 3" key="1">
    <citation type="submission" date="2021-06" db="EMBL/GenBank/DDBJ databases">
        <title>Actinoplanes lichenicola sp. nov., and Actinoplanes ovalisporus sp. nov., isolated from lichen in Thailand.</title>
        <authorList>
            <person name="Saeng-In P."/>
            <person name="Kanchanasin P."/>
            <person name="Yuki M."/>
            <person name="Kudo T."/>
            <person name="Ohkuma M."/>
            <person name="Phongsopitanun W."/>
            <person name="Tanasupawat S."/>
        </authorList>
    </citation>
    <scope>NUCLEOTIDE SEQUENCE [LARGE SCALE GENOMIC DNA]</scope>
    <source>
        <strain evidence="2 3">NBRC 110975</strain>
    </source>
</reference>
<accession>A0ABS5Z522</accession>
<keyword evidence="2" id="KW-0489">Methyltransferase</keyword>
<dbReference type="GO" id="GO:0008168">
    <property type="term" value="F:methyltransferase activity"/>
    <property type="evidence" value="ECO:0007669"/>
    <property type="project" value="UniProtKB-KW"/>
</dbReference>
<dbReference type="InterPro" id="IPR041698">
    <property type="entry name" value="Methyltransf_25"/>
</dbReference>